<reference evidence="3" key="1">
    <citation type="submission" date="2016-06" db="EMBL/GenBank/DDBJ databases">
        <authorList>
            <person name="Cuomo C."/>
            <person name="Litvintseva A."/>
            <person name="Heitman J."/>
            <person name="Chen Y."/>
            <person name="Sun S."/>
            <person name="Springer D."/>
            <person name="Dromer F."/>
            <person name="Young S."/>
            <person name="Zeng Q."/>
            <person name="Chapman S."/>
            <person name="Gujja S."/>
            <person name="Saif S."/>
            <person name="Birren B."/>
        </authorList>
    </citation>
    <scope>NUCLEOTIDE SEQUENCE</scope>
    <source>
        <strain evidence="3">CBS 7841</strain>
    </source>
</reference>
<dbReference type="EMBL" id="CP143789">
    <property type="protein sequence ID" value="WVN89519.1"/>
    <property type="molecule type" value="Genomic_DNA"/>
</dbReference>
<name>A0AAJ8JW57_9TREE</name>
<dbReference type="KEGG" id="cdep:91088954"/>
<evidence type="ECO:0000313" key="3">
    <source>
        <dbReference type="EMBL" id="WVN89519.1"/>
    </source>
</evidence>
<evidence type="ECO:0000313" key="4">
    <source>
        <dbReference type="Proteomes" id="UP000094043"/>
    </source>
</evidence>
<evidence type="ECO:0000256" key="2">
    <source>
        <dbReference type="SAM" id="SignalP"/>
    </source>
</evidence>
<feature type="signal peptide" evidence="2">
    <location>
        <begin position="1"/>
        <end position="21"/>
    </location>
</feature>
<dbReference type="RefSeq" id="XP_066070219.1">
    <property type="nucleotide sequence ID" value="XM_066214122.1"/>
</dbReference>
<dbReference type="PANTHER" id="PTHR38049">
    <property type="entry name" value="RICIN B LECTIN DOMAIN-CONTAINING PROTEIN"/>
    <property type="match status" value="1"/>
</dbReference>
<evidence type="ECO:0000256" key="1">
    <source>
        <dbReference type="SAM" id="MobiDB-lite"/>
    </source>
</evidence>
<keyword evidence="2" id="KW-0732">Signal</keyword>
<accession>A0AAJ8JW57</accession>
<reference evidence="3" key="2">
    <citation type="journal article" date="2022" name="Elife">
        <title>Obligate sexual reproduction of a homothallic fungus closely related to the Cryptococcus pathogenic species complex.</title>
        <authorList>
            <person name="Passer A.R."/>
            <person name="Clancey S.A."/>
            <person name="Shea T."/>
            <person name="David-Palma M."/>
            <person name="Averette A.F."/>
            <person name="Boekhout T."/>
            <person name="Porcel B.M."/>
            <person name="Nowrousian M."/>
            <person name="Cuomo C.A."/>
            <person name="Sun S."/>
            <person name="Heitman J."/>
            <person name="Coelho M.A."/>
        </authorList>
    </citation>
    <scope>NUCLEOTIDE SEQUENCE</scope>
    <source>
        <strain evidence="3">CBS 7841</strain>
    </source>
</reference>
<feature type="chain" id="PRO_5042558229" evidence="2">
    <location>
        <begin position="22"/>
        <end position="334"/>
    </location>
</feature>
<dbReference type="GeneID" id="91088954"/>
<protein>
    <submittedName>
        <fullName evidence="3">Uncharacterized protein</fullName>
    </submittedName>
</protein>
<keyword evidence="4" id="KW-1185">Reference proteome</keyword>
<dbReference type="AlphaFoldDB" id="A0AAJ8JW57"/>
<feature type="region of interest" description="Disordered" evidence="1">
    <location>
        <begin position="189"/>
        <end position="209"/>
    </location>
</feature>
<organism evidence="3 4">
    <name type="scientific">Cryptococcus depauperatus CBS 7841</name>
    <dbReference type="NCBI Taxonomy" id="1295531"/>
    <lineage>
        <taxon>Eukaryota</taxon>
        <taxon>Fungi</taxon>
        <taxon>Dikarya</taxon>
        <taxon>Basidiomycota</taxon>
        <taxon>Agaricomycotina</taxon>
        <taxon>Tremellomycetes</taxon>
        <taxon>Tremellales</taxon>
        <taxon>Cryptococcaceae</taxon>
        <taxon>Cryptococcus</taxon>
    </lineage>
</organism>
<reference evidence="3" key="3">
    <citation type="submission" date="2024-01" db="EMBL/GenBank/DDBJ databases">
        <authorList>
            <person name="Coelho M.A."/>
            <person name="David-Palma M."/>
            <person name="Shea T."/>
            <person name="Sun S."/>
            <person name="Cuomo C.A."/>
            <person name="Heitman J."/>
        </authorList>
    </citation>
    <scope>NUCLEOTIDE SEQUENCE</scope>
    <source>
        <strain evidence="3">CBS 7841</strain>
    </source>
</reference>
<sequence length="334" mass="38176">MVFGIITATAICPAIVATTQAIEQGQKGNRKAGNKGQDLGLFIRFGHAHPYREKLEGARIVLKDGKLYVEHADSHFPSGSIRPFFGKFLPVPQYQEAWARVGHKGDAFITRRDDDVTFDRVYVDAQTHELRYGTIEDATRNFCGPWDCTEIENRLLFEGWEGFVVVQEDAEQDLWAIYFDRMDDGLTGDGKEGGASNKRRIRETTARSSTEKERNCRRSKCAIKYNYKWRDLFFNGRCCDTIENQSVLPLCDQIDKADVLVGCLASPSSPSLSPELGKPYKHQENILRIFFNMNPFTVMAICSFEMSARINYFDLIFWNLLIENESATEKRYTK</sequence>
<dbReference type="Proteomes" id="UP000094043">
    <property type="component" value="Chromosome 6"/>
</dbReference>
<proteinExistence type="predicted"/>
<dbReference type="PANTHER" id="PTHR38049:SF2">
    <property type="entry name" value="RICIN B LECTIN DOMAIN-CONTAINING PROTEIN"/>
    <property type="match status" value="1"/>
</dbReference>
<gene>
    <name evidence="3" type="ORF">L203_104744</name>
</gene>